<evidence type="ECO:0000256" key="13">
    <source>
        <dbReference type="SAM" id="Phobius"/>
    </source>
</evidence>
<gene>
    <name evidence="14" type="ORF">METZ01_LOCUS177613</name>
</gene>
<dbReference type="GO" id="GO:0015986">
    <property type="term" value="P:proton motive force-driven ATP synthesis"/>
    <property type="evidence" value="ECO:0007669"/>
    <property type="project" value="InterPro"/>
</dbReference>
<accession>A0A382CFZ3</accession>
<feature type="transmembrane region" description="Helical" evidence="13">
    <location>
        <begin position="7"/>
        <end position="25"/>
    </location>
</feature>
<keyword evidence="5" id="KW-0138">CF(0)</keyword>
<keyword evidence="7" id="KW-0375">Hydrogen ion transport</keyword>
<dbReference type="AlphaFoldDB" id="A0A382CFZ3"/>
<organism evidence="14">
    <name type="scientific">marine metagenome</name>
    <dbReference type="NCBI Taxonomy" id="408172"/>
    <lineage>
        <taxon>unclassified sequences</taxon>
        <taxon>metagenomes</taxon>
        <taxon>ecological metagenomes</taxon>
    </lineage>
</organism>
<evidence type="ECO:0000256" key="12">
    <source>
        <dbReference type="SAM" id="Coils"/>
    </source>
</evidence>
<dbReference type="GO" id="GO:0046961">
    <property type="term" value="F:proton-transporting ATPase activity, rotational mechanism"/>
    <property type="evidence" value="ECO:0007669"/>
    <property type="project" value="TreeGrafter"/>
</dbReference>
<keyword evidence="10 13" id="KW-0472">Membrane</keyword>
<dbReference type="CDD" id="cd06503">
    <property type="entry name" value="ATP-synt_Fo_b"/>
    <property type="match status" value="1"/>
</dbReference>
<evidence type="ECO:0000256" key="10">
    <source>
        <dbReference type="ARBA" id="ARBA00023136"/>
    </source>
</evidence>
<name>A0A382CFZ3_9ZZZZ</name>
<evidence type="ECO:0000256" key="8">
    <source>
        <dbReference type="ARBA" id="ARBA00022989"/>
    </source>
</evidence>
<evidence type="ECO:0000256" key="11">
    <source>
        <dbReference type="ARBA" id="ARBA00025198"/>
    </source>
</evidence>
<dbReference type="InterPro" id="IPR050059">
    <property type="entry name" value="ATP_synthase_B_chain"/>
</dbReference>
<comment type="subcellular location">
    <subcellularLocation>
        <location evidence="2">Endomembrane system</location>
    </subcellularLocation>
    <subcellularLocation>
        <location evidence="1">Membrane</location>
        <topology evidence="1">Single-pass membrane protein</topology>
    </subcellularLocation>
</comment>
<dbReference type="EMBL" id="UINC01034231">
    <property type="protein sequence ID" value="SVB24759.1"/>
    <property type="molecule type" value="Genomic_DNA"/>
</dbReference>
<evidence type="ECO:0000256" key="9">
    <source>
        <dbReference type="ARBA" id="ARBA00023065"/>
    </source>
</evidence>
<dbReference type="PANTHER" id="PTHR33445">
    <property type="entry name" value="ATP SYNTHASE SUBUNIT B', CHLOROPLASTIC"/>
    <property type="match status" value="1"/>
</dbReference>
<dbReference type="PANTHER" id="PTHR33445:SF1">
    <property type="entry name" value="ATP SYNTHASE SUBUNIT B"/>
    <property type="match status" value="1"/>
</dbReference>
<keyword evidence="6 13" id="KW-0812">Transmembrane</keyword>
<evidence type="ECO:0000256" key="6">
    <source>
        <dbReference type="ARBA" id="ARBA00022692"/>
    </source>
</evidence>
<feature type="coiled-coil region" evidence="12">
    <location>
        <begin position="32"/>
        <end position="87"/>
    </location>
</feature>
<dbReference type="GO" id="GO:0045259">
    <property type="term" value="C:proton-transporting ATP synthase complex"/>
    <property type="evidence" value="ECO:0007669"/>
    <property type="project" value="UniProtKB-KW"/>
</dbReference>
<dbReference type="GO" id="GO:0012505">
    <property type="term" value="C:endomembrane system"/>
    <property type="evidence" value="ECO:0007669"/>
    <property type="project" value="UniProtKB-SubCell"/>
</dbReference>
<evidence type="ECO:0000256" key="2">
    <source>
        <dbReference type="ARBA" id="ARBA00004308"/>
    </source>
</evidence>
<keyword evidence="12" id="KW-0175">Coiled coil</keyword>
<keyword evidence="4" id="KW-0813">Transport</keyword>
<dbReference type="HAMAP" id="MF_01398">
    <property type="entry name" value="ATP_synth_b_bprime"/>
    <property type="match status" value="1"/>
</dbReference>
<sequence>MSFFGDPTSWVLVAFIIFVILALVAKAPKMTAKILDSEIDKIKTELNDARKLKEDANSLLADYERKVQNAQEEAEKILNQAKKTAKSHDKSARKKIEEYIKRAEQQTIEKINQAEKMALSKVNKEIVTNSINVAEKIVSENITENNSKKLFSQSVQQIKKLKI</sequence>
<evidence type="ECO:0000256" key="4">
    <source>
        <dbReference type="ARBA" id="ARBA00022448"/>
    </source>
</evidence>
<keyword evidence="8 13" id="KW-1133">Transmembrane helix</keyword>
<dbReference type="Pfam" id="PF00430">
    <property type="entry name" value="ATP-synt_B"/>
    <property type="match status" value="1"/>
</dbReference>
<evidence type="ECO:0000256" key="1">
    <source>
        <dbReference type="ARBA" id="ARBA00004167"/>
    </source>
</evidence>
<evidence type="ECO:0000256" key="5">
    <source>
        <dbReference type="ARBA" id="ARBA00022547"/>
    </source>
</evidence>
<dbReference type="InterPro" id="IPR002146">
    <property type="entry name" value="ATP_synth_b/b'su_bac/chlpt"/>
</dbReference>
<comment type="similarity">
    <text evidence="3">Belongs to the ATPase B chain family.</text>
</comment>
<keyword evidence="9" id="KW-0406">Ion transport</keyword>
<reference evidence="14" key="1">
    <citation type="submission" date="2018-05" db="EMBL/GenBank/DDBJ databases">
        <authorList>
            <person name="Lanie J.A."/>
            <person name="Ng W.-L."/>
            <person name="Kazmierczak K.M."/>
            <person name="Andrzejewski T.M."/>
            <person name="Davidsen T.M."/>
            <person name="Wayne K.J."/>
            <person name="Tettelin H."/>
            <person name="Glass J.I."/>
            <person name="Rusch D."/>
            <person name="Podicherti R."/>
            <person name="Tsui H.-C.T."/>
            <person name="Winkler M.E."/>
        </authorList>
    </citation>
    <scope>NUCLEOTIDE SEQUENCE</scope>
</reference>
<proteinExistence type="inferred from homology"/>
<evidence type="ECO:0000256" key="3">
    <source>
        <dbReference type="ARBA" id="ARBA00005513"/>
    </source>
</evidence>
<comment type="function">
    <text evidence="11">F(1)F(0) ATP synthase produces ATP from ADP in the presence of a proton or sodium gradient. F-type ATPases consist of two structural domains, F(1) containing the extramembraneous catalytic core and F(0) containing the membrane proton channel, linked together by a central stalk and a peripheral stalk. During catalysis, ATP synthesis in the catalytic domain of F(1) is coupled via a rotary mechanism of the central stalk subunits to proton translocation.</text>
</comment>
<protein>
    <submittedName>
        <fullName evidence="14">Uncharacterized protein</fullName>
    </submittedName>
</protein>
<evidence type="ECO:0000313" key="14">
    <source>
        <dbReference type="EMBL" id="SVB24759.1"/>
    </source>
</evidence>
<evidence type="ECO:0000256" key="7">
    <source>
        <dbReference type="ARBA" id="ARBA00022781"/>
    </source>
</evidence>